<name>A0A564XVD0_HYMDI</name>
<keyword evidence="2" id="KW-1185">Reference proteome</keyword>
<organism evidence="1 2">
    <name type="scientific">Hymenolepis diminuta</name>
    <name type="common">Rat tapeworm</name>
    <dbReference type="NCBI Taxonomy" id="6216"/>
    <lineage>
        <taxon>Eukaryota</taxon>
        <taxon>Metazoa</taxon>
        <taxon>Spiralia</taxon>
        <taxon>Lophotrochozoa</taxon>
        <taxon>Platyhelminthes</taxon>
        <taxon>Cestoda</taxon>
        <taxon>Eucestoda</taxon>
        <taxon>Cyclophyllidea</taxon>
        <taxon>Hymenolepididae</taxon>
        <taxon>Hymenolepis</taxon>
    </lineage>
</organism>
<dbReference type="Proteomes" id="UP000321570">
    <property type="component" value="Unassembled WGS sequence"/>
</dbReference>
<evidence type="ECO:0000313" key="1">
    <source>
        <dbReference type="EMBL" id="VUZ38920.1"/>
    </source>
</evidence>
<evidence type="ECO:0000313" key="2">
    <source>
        <dbReference type="Proteomes" id="UP000321570"/>
    </source>
</evidence>
<protein>
    <submittedName>
        <fullName evidence="1">Uncharacterized protein</fullName>
    </submittedName>
</protein>
<dbReference type="AlphaFoldDB" id="A0A564XVD0"/>
<sequence length="258" mass="30364">MKQYTFLILILELSKDLEIITYDLLQSQNEEIRADLKQGDNRQYFVMWKSGVFLLVNITHVGLSRVYEEVSHKGDNKYFLQMSNGPEQYENNQLEFQRIINKYCRTPIPDRYFIILQSYRNRYTMAYLDSSPTNQTQIWKSGVRSLPKLKRTLNKQCSRNIAAPLKDDDSAAESFYCTKDSPLLNNIFGQYAEESIFIKKPHDCSKFQQACLKCFEQANASRKLDQQKREDEKSKAMLWRAAGMQFYVIATLHPRHNH</sequence>
<proteinExistence type="predicted"/>
<dbReference type="EMBL" id="CABIJS010000010">
    <property type="protein sequence ID" value="VUZ38920.1"/>
    <property type="molecule type" value="Genomic_DNA"/>
</dbReference>
<reference evidence="1 2" key="1">
    <citation type="submission" date="2019-07" db="EMBL/GenBank/DDBJ databases">
        <authorList>
            <person name="Jastrzebski P J."/>
            <person name="Paukszto L."/>
            <person name="Jastrzebski P J."/>
        </authorList>
    </citation>
    <scope>NUCLEOTIDE SEQUENCE [LARGE SCALE GENOMIC DNA]</scope>
    <source>
        <strain evidence="1 2">WMS-il1</strain>
    </source>
</reference>
<accession>A0A564XVD0</accession>
<gene>
    <name evidence="1" type="ORF">WMSIL1_LOCUS316</name>
</gene>